<feature type="transmembrane region" description="Helical" evidence="19">
    <location>
        <begin position="35"/>
        <end position="53"/>
    </location>
</feature>
<evidence type="ECO:0000256" key="10">
    <source>
        <dbReference type="ARBA" id="ARBA00022679"/>
    </source>
</evidence>
<name>A0A3S4V5Q8_9ACTO</name>
<dbReference type="EC" id="2.7.7.41" evidence="6 18"/>
<comment type="pathway">
    <text evidence="3 18">Phospholipid metabolism; CDP-diacylglycerol biosynthesis; CDP-diacylglycerol from sn-glycerol 3-phosphate: step 3/3.</text>
</comment>
<evidence type="ECO:0000256" key="2">
    <source>
        <dbReference type="ARBA" id="ARBA00004651"/>
    </source>
</evidence>
<evidence type="ECO:0000256" key="6">
    <source>
        <dbReference type="ARBA" id="ARBA00012487"/>
    </source>
</evidence>
<evidence type="ECO:0000313" key="21">
    <source>
        <dbReference type="Proteomes" id="UP000269542"/>
    </source>
</evidence>
<dbReference type="KEGG" id="tbw:NCTC13354_00361"/>
<evidence type="ECO:0000256" key="9">
    <source>
        <dbReference type="ARBA" id="ARBA00022516"/>
    </source>
</evidence>
<keyword evidence="9" id="KW-0444">Lipid biosynthesis</keyword>
<gene>
    <name evidence="20" type="primary">cdsA</name>
    <name evidence="20" type="ORF">NCTC13354_00361</name>
</gene>
<evidence type="ECO:0000256" key="7">
    <source>
        <dbReference type="ARBA" id="ARBA00019373"/>
    </source>
</evidence>
<dbReference type="OrthoDB" id="9799199at2"/>
<keyword evidence="12 18" id="KW-0548">Nucleotidyltransferase</keyword>
<dbReference type="Proteomes" id="UP000269542">
    <property type="component" value="Chromosome"/>
</dbReference>
<dbReference type="GO" id="GO:0004605">
    <property type="term" value="F:phosphatidate cytidylyltransferase activity"/>
    <property type="evidence" value="ECO:0007669"/>
    <property type="project" value="UniProtKB-EC"/>
</dbReference>
<proteinExistence type="inferred from homology"/>
<dbReference type="AlphaFoldDB" id="A0A3S4V5Q8"/>
<dbReference type="GO" id="GO:0016024">
    <property type="term" value="P:CDP-diacylglycerol biosynthetic process"/>
    <property type="evidence" value="ECO:0007669"/>
    <property type="project" value="UniProtKB-UniPathway"/>
</dbReference>
<evidence type="ECO:0000256" key="13">
    <source>
        <dbReference type="ARBA" id="ARBA00022989"/>
    </source>
</evidence>
<evidence type="ECO:0000313" key="20">
    <source>
        <dbReference type="EMBL" id="VEI12672.1"/>
    </source>
</evidence>
<evidence type="ECO:0000256" key="4">
    <source>
        <dbReference type="ARBA" id="ARBA00005189"/>
    </source>
</evidence>
<keyword evidence="14" id="KW-0443">Lipid metabolism</keyword>
<keyword evidence="8" id="KW-1003">Cell membrane</keyword>
<dbReference type="GO" id="GO:0005886">
    <property type="term" value="C:plasma membrane"/>
    <property type="evidence" value="ECO:0007669"/>
    <property type="project" value="UniProtKB-SubCell"/>
</dbReference>
<feature type="transmembrane region" description="Helical" evidence="19">
    <location>
        <begin position="135"/>
        <end position="157"/>
    </location>
</feature>
<sequence length="295" mass="31696">MDVDRSVQAASFWARLAPRPPQPPRESTSRAGRNLWLAVPTALVLLAIVWLALFIRIEIFVGLIVVALSIALWEMAGALLVRDFRIPIVPLLIGQAIMLVVTWTHGLGGGLITYFLTCAVAMVWCWRRPAGMRDALAGCFSVAWLGVMGMFAVAMAAMPDGAWVSLAFILLPVASDTGGWLAGVLFGKHSIAPSISPKKSWEGFAGSVIGAALVAWLMCGYVLDLDWPWVAAFGLLTPVFATAGDFAESLLKRDLGVKDMGSIFPGHGGMLDRIDSMIFCAPVCYLLFALALGLF</sequence>
<evidence type="ECO:0000256" key="19">
    <source>
        <dbReference type="SAM" id="Phobius"/>
    </source>
</evidence>
<evidence type="ECO:0000256" key="5">
    <source>
        <dbReference type="ARBA" id="ARBA00010185"/>
    </source>
</evidence>
<reference evidence="20 21" key="1">
    <citation type="submission" date="2018-12" db="EMBL/GenBank/DDBJ databases">
        <authorList>
            <consortium name="Pathogen Informatics"/>
        </authorList>
    </citation>
    <scope>NUCLEOTIDE SEQUENCE [LARGE SCALE GENOMIC DNA]</scope>
    <source>
        <strain evidence="20 21">NCTC13354</strain>
    </source>
</reference>
<feature type="transmembrane region" description="Helical" evidence="19">
    <location>
        <begin position="111"/>
        <end position="126"/>
    </location>
</feature>
<evidence type="ECO:0000256" key="11">
    <source>
        <dbReference type="ARBA" id="ARBA00022692"/>
    </source>
</evidence>
<feature type="transmembrane region" description="Helical" evidence="19">
    <location>
        <begin position="229"/>
        <end position="251"/>
    </location>
</feature>
<keyword evidence="21" id="KW-1185">Reference proteome</keyword>
<feature type="transmembrane region" description="Helical" evidence="19">
    <location>
        <begin position="163"/>
        <end position="183"/>
    </location>
</feature>
<accession>A0A3S4V5Q8</accession>
<evidence type="ECO:0000256" key="14">
    <source>
        <dbReference type="ARBA" id="ARBA00023098"/>
    </source>
</evidence>
<feature type="transmembrane region" description="Helical" evidence="19">
    <location>
        <begin position="59"/>
        <end position="81"/>
    </location>
</feature>
<dbReference type="PANTHER" id="PTHR46382">
    <property type="entry name" value="PHOSPHATIDATE CYTIDYLYLTRANSFERASE"/>
    <property type="match status" value="1"/>
</dbReference>
<feature type="transmembrane region" description="Helical" evidence="19">
    <location>
        <begin position="276"/>
        <end position="294"/>
    </location>
</feature>
<evidence type="ECO:0000256" key="17">
    <source>
        <dbReference type="ARBA" id="ARBA00023264"/>
    </source>
</evidence>
<keyword evidence="10 18" id="KW-0808">Transferase</keyword>
<evidence type="ECO:0000256" key="15">
    <source>
        <dbReference type="ARBA" id="ARBA00023136"/>
    </source>
</evidence>
<evidence type="ECO:0000256" key="1">
    <source>
        <dbReference type="ARBA" id="ARBA00001698"/>
    </source>
</evidence>
<feature type="transmembrane region" description="Helical" evidence="19">
    <location>
        <begin position="204"/>
        <end position="223"/>
    </location>
</feature>
<dbReference type="PANTHER" id="PTHR46382:SF1">
    <property type="entry name" value="PHOSPHATIDATE CYTIDYLYLTRANSFERASE"/>
    <property type="match status" value="1"/>
</dbReference>
<evidence type="ECO:0000256" key="16">
    <source>
        <dbReference type="ARBA" id="ARBA00023209"/>
    </source>
</evidence>
<dbReference type="RefSeq" id="WP_126415857.1">
    <property type="nucleotide sequence ID" value="NZ_LR134476.1"/>
</dbReference>
<dbReference type="EMBL" id="LR134476">
    <property type="protein sequence ID" value="VEI12672.1"/>
    <property type="molecule type" value="Genomic_DNA"/>
</dbReference>
<keyword evidence="17" id="KW-1208">Phospholipid metabolism</keyword>
<protein>
    <recommendedName>
        <fullName evidence="7 18">Phosphatidate cytidylyltransferase</fullName>
        <ecNumber evidence="6 18">2.7.7.41</ecNumber>
    </recommendedName>
</protein>
<comment type="catalytic activity">
    <reaction evidence="1 18">
        <text>a 1,2-diacyl-sn-glycero-3-phosphate + CTP + H(+) = a CDP-1,2-diacyl-sn-glycerol + diphosphate</text>
        <dbReference type="Rhea" id="RHEA:16229"/>
        <dbReference type="ChEBI" id="CHEBI:15378"/>
        <dbReference type="ChEBI" id="CHEBI:33019"/>
        <dbReference type="ChEBI" id="CHEBI:37563"/>
        <dbReference type="ChEBI" id="CHEBI:58332"/>
        <dbReference type="ChEBI" id="CHEBI:58608"/>
        <dbReference type="EC" id="2.7.7.41"/>
    </reaction>
</comment>
<keyword evidence="15 19" id="KW-0472">Membrane</keyword>
<evidence type="ECO:0000256" key="8">
    <source>
        <dbReference type="ARBA" id="ARBA00022475"/>
    </source>
</evidence>
<organism evidence="20 21">
    <name type="scientific">Trueperella bialowiezensis</name>
    <dbReference type="NCBI Taxonomy" id="312285"/>
    <lineage>
        <taxon>Bacteria</taxon>
        <taxon>Bacillati</taxon>
        <taxon>Actinomycetota</taxon>
        <taxon>Actinomycetes</taxon>
        <taxon>Actinomycetales</taxon>
        <taxon>Actinomycetaceae</taxon>
        <taxon>Trueperella</taxon>
    </lineage>
</organism>
<dbReference type="PROSITE" id="PS01315">
    <property type="entry name" value="CDS"/>
    <property type="match status" value="1"/>
</dbReference>
<dbReference type="UniPathway" id="UPA00557">
    <property type="reaction ID" value="UER00614"/>
</dbReference>
<dbReference type="InterPro" id="IPR000374">
    <property type="entry name" value="PC_trans"/>
</dbReference>
<dbReference type="Pfam" id="PF01148">
    <property type="entry name" value="CTP_transf_1"/>
    <property type="match status" value="1"/>
</dbReference>
<comment type="pathway">
    <text evidence="4">Lipid metabolism.</text>
</comment>
<evidence type="ECO:0000256" key="12">
    <source>
        <dbReference type="ARBA" id="ARBA00022695"/>
    </source>
</evidence>
<keyword evidence="16" id="KW-0594">Phospholipid biosynthesis</keyword>
<comment type="subcellular location">
    <subcellularLocation>
        <location evidence="2">Cell membrane</location>
        <topology evidence="2">Multi-pass membrane protein</topology>
    </subcellularLocation>
</comment>
<evidence type="ECO:0000256" key="3">
    <source>
        <dbReference type="ARBA" id="ARBA00005119"/>
    </source>
</evidence>
<evidence type="ECO:0000256" key="18">
    <source>
        <dbReference type="RuleBase" id="RU003938"/>
    </source>
</evidence>
<keyword evidence="11 18" id="KW-0812">Transmembrane</keyword>
<keyword evidence="13 19" id="KW-1133">Transmembrane helix</keyword>
<comment type="similarity">
    <text evidence="5 18">Belongs to the CDS family.</text>
</comment>